<evidence type="ECO:0000313" key="3">
    <source>
        <dbReference type="Proteomes" id="UP000015354"/>
    </source>
</evidence>
<keyword evidence="3" id="KW-1185">Reference proteome</keyword>
<dbReference type="OrthoDB" id="443958at2759"/>
<proteinExistence type="predicted"/>
<evidence type="ECO:0008006" key="4">
    <source>
        <dbReference type="Google" id="ProtNLM"/>
    </source>
</evidence>
<dbReference type="Proteomes" id="UP000015354">
    <property type="component" value="Unassembled WGS sequence"/>
</dbReference>
<gene>
    <name evidence="2" type="ORF">STCU_00656</name>
</gene>
<accession>S9UZL2</accession>
<dbReference type="InterPro" id="IPR051324">
    <property type="entry name" value="Stress/Tellurium_Resist"/>
</dbReference>
<protein>
    <recommendedName>
        <fullName evidence="4">TerD domain-containing protein</fullName>
    </recommendedName>
</protein>
<evidence type="ECO:0000256" key="1">
    <source>
        <dbReference type="SAM" id="MobiDB-lite"/>
    </source>
</evidence>
<comment type="caution">
    <text evidence="2">The sequence shown here is derived from an EMBL/GenBank/DDBJ whole genome shotgun (WGS) entry which is preliminary data.</text>
</comment>
<sequence>MSTDIRQKVFRIPDNIVFSVGLSWDYIGADPLDLDLSAVCFTQEGQFLDVVFFNHLFPEGTDEAALRNDYLIDTDLLPYMFLSGDSHVGGEEENQLPGMALAARRRLHAPTRRGRRDIAAAGDDLFTRIYEEEEVSHVQRALDAAYTEGGAVYNEDGALMRQAPRRELCDEVLTFVMPKMPRETDVVFICVSSYTGVDFTSLGRVRLVLHNETTGERVGVMDLKSSTGNGTANLSAMLVRVPSGSDDVGPFWDLRELNIRSSGYTFVDVLPIMQRVLGIPPNSRLDSVANLPDYPLAKVVRHLAEHPLSDVRFGIGWRGEHDVDAFLVLLDGDNNYVDHIYPKGGRLCTGIAHMARHSGDALSGTAGHGDQEFIDLLTYRVPPTVRTILVGATYMESFGPDKGKYKSAYDIPLLYMRLQNRTMENPFSFEVDRWNVYEELYETGAHDVEVTRKRNKRNIATTYRGPDRAANPVRTLLLGAMVQSGTIPFEQLFPDGRRIDQLFRRAGGSVRPGNSVAGESIGLSMEAAPQQEVPLFEFVPIHQSLPVDPTNGFARVIPLLQAVAAHFVLGDEAGAGARPPAPGAEGTTAVGKYSGKPVDIARLWRDVSAMDNVLDRHAVQIQFLEITNLEPQLPDRFKCHAEAWLYGRTEIPARGREITIDDNLPIKSPHLFNRDQLVWGENATGVFIVHKYDRIRISVYEFASYGVADVDLLQMPELFMPRDKRTGKQGGVEVTLQLCGAGDLFKGEIRVRLSRVSMHSAAVQQREKEVRHANRKRAEYTESQEKRRIERANAGTIGCSVI</sequence>
<dbReference type="Gene3D" id="2.60.60.30">
    <property type="entry name" value="sav2460 like domains"/>
    <property type="match status" value="2"/>
</dbReference>
<evidence type="ECO:0000313" key="2">
    <source>
        <dbReference type="EMBL" id="EPY36297.1"/>
    </source>
</evidence>
<reference evidence="2 3" key="1">
    <citation type="journal article" date="2013" name="PLoS ONE">
        <title>Predicting the Proteins of Angomonas deanei, Strigomonas culicis and Their Respective Endosymbionts Reveals New Aspects of the Trypanosomatidae Family.</title>
        <authorList>
            <person name="Motta M.C."/>
            <person name="Martins A.C."/>
            <person name="de Souza S.S."/>
            <person name="Catta-Preta C.M."/>
            <person name="Silva R."/>
            <person name="Klein C.C."/>
            <person name="de Almeida L.G."/>
            <person name="de Lima Cunha O."/>
            <person name="Ciapina L.P."/>
            <person name="Brocchi M."/>
            <person name="Colabardini A.C."/>
            <person name="de Araujo Lima B."/>
            <person name="Machado C.R."/>
            <person name="de Almeida Soares C.M."/>
            <person name="Probst C.M."/>
            <person name="de Menezes C.B."/>
            <person name="Thompson C.E."/>
            <person name="Bartholomeu D.C."/>
            <person name="Gradia D.F."/>
            <person name="Pavoni D.P."/>
            <person name="Grisard E.C."/>
            <person name="Fantinatti-Garboggini F."/>
            <person name="Marchini F.K."/>
            <person name="Rodrigues-Luiz G.F."/>
            <person name="Wagner G."/>
            <person name="Goldman G.H."/>
            <person name="Fietto J.L."/>
            <person name="Elias M.C."/>
            <person name="Goldman M.H."/>
            <person name="Sagot M.F."/>
            <person name="Pereira M."/>
            <person name="Stoco P.H."/>
            <person name="de Mendonca-Neto R.P."/>
            <person name="Teixeira S.M."/>
            <person name="Maciel T.E."/>
            <person name="de Oliveira Mendes T.A."/>
            <person name="Urmenyi T.P."/>
            <person name="de Souza W."/>
            <person name="Schenkman S."/>
            <person name="de Vasconcelos A.T."/>
        </authorList>
    </citation>
    <scope>NUCLEOTIDE SEQUENCE [LARGE SCALE GENOMIC DNA]</scope>
</reference>
<dbReference type="PANTHER" id="PTHR32097">
    <property type="entry name" value="CAMP-BINDING PROTEIN 1-RELATED"/>
    <property type="match status" value="1"/>
</dbReference>
<feature type="compositionally biased region" description="Basic and acidic residues" evidence="1">
    <location>
        <begin position="765"/>
        <end position="784"/>
    </location>
</feature>
<dbReference type="EMBL" id="ATMH01000656">
    <property type="protein sequence ID" value="EPY36297.1"/>
    <property type="molecule type" value="Genomic_DNA"/>
</dbReference>
<name>S9UZL2_9TRYP</name>
<organism evidence="2 3">
    <name type="scientific">Strigomonas culicis</name>
    <dbReference type="NCBI Taxonomy" id="28005"/>
    <lineage>
        <taxon>Eukaryota</taxon>
        <taxon>Discoba</taxon>
        <taxon>Euglenozoa</taxon>
        <taxon>Kinetoplastea</taxon>
        <taxon>Metakinetoplastina</taxon>
        <taxon>Trypanosomatida</taxon>
        <taxon>Trypanosomatidae</taxon>
        <taxon>Strigomonadinae</taxon>
        <taxon>Strigomonas</taxon>
    </lineage>
</organism>
<dbReference type="AlphaFoldDB" id="S9UZL2"/>
<feature type="region of interest" description="Disordered" evidence="1">
    <location>
        <begin position="764"/>
        <end position="784"/>
    </location>
</feature>
<dbReference type="PANTHER" id="PTHR32097:SF17">
    <property type="entry name" value="CAMP-BINDING PROTEIN 1-RELATED"/>
    <property type="match status" value="1"/>
</dbReference>